<evidence type="ECO:0000313" key="1">
    <source>
        <dbReference type="EMBL" id="RAH48307.1"/>
    </source>
</evidence>
<name>A0ACD1GGK5_9EURO</name>
<evidence type="ECO:0000313" key="2">
    <source>
        <dbReference type="Proteomes" id="UP000249057"/>
    </source>
</evidence>
<reference evidence="1" key="1">
    <citation type="submission" date="2018-02" db="EMBL/GenBank/DDBJ databases">
        <title>The genomes of Aspergillus section Nigri reveals drivers in fungal speciation.</title>
        <authorList>
            <consortium name="DOE Joint Genome Institute"/>
            <person name="Vesth T.C."/>
            <person name="Nybo J."/>
            <person name="Theobald S."/>
            <person name="Brandl J."/>
            <person name="Frisvad J.C."/>
            <person name="Nielsen K.F."/>
            <person name="Lyhne E.K."/>
            <person name="Kogle M.E."/>
            <person name="Kuo A."/>
            <person name="Riley R."/>
            <person name="Clum A."/>
            <person name="Nolan M."/>
            <person name="Lipzen A."/>
            <person name="Salamov A."/>
            <person name="Henrissat B."/>
            <person name="Wiebenga A."/>
            <person name="De vries R.P."/>
            <person name="Grigoriev I.V."/>
            <person name="Mortensen U.H."/>
            <person name="Andersen M.R."/>
            <person name="Baker S.E."/>
        </authorList>
    </citation>
    <scope>NUCLEOTIDE SEQUENCE</scope>
    <source>
        <strain evidence="1">CBS 621.78</strain>
    </source>
</reference>
<dbReference type="Proteomes" id="UP000249057">
    <property type="component" value="Unassembled WGS sequence"/>
</dbReference>
<proteinExistence type="predicted"/>
<gene>
    <name evidence="1" type="ORF">BO95DRAFT_491070</name>
</gene>
<accession>A0ACD1GGK5</accession>
<protein>
    <submittedName>
        <fullName evidence="1">Uncharacterized protein</fullName>
    </submittedName>
</protein>
<sequence length="475" mass="51148">MAEHDHIEQLTPLDLAMPNTYIRVLLAFPGPEADSTLTTLHTLQTGLGQLSKQVPWLSGRVYPTTDDSGRPSLEIRSHAGDAQTLEDKGTIAASYATLSAQNMPPEAIPGYVWPVPAMLSGDMEHGISVFAASVFRFIDRGIGLCICLHHHAVDATGFTDVIRLWAQATTTTTTTTGDALPPNLPQSNRQAQLSNALTPAIQTLISSQSTNPNALLPLHPEFSTTPPSLPGDFKPCNSQLFTLSLHHLRTLRTLCQKYTSQTLTINTLLAALLWTTITRVRAQRTPAPLTQNSNSTLTTAVNGRNRLPNLAPGYLGNLVLYATARYPAPALAAADMDPVRELAGICDCITQSQAAAQIGERFIAEVCCLVGGMDYRGLYPGWDIFGGRDVTVTSWAGTGIYEVGFGGGLGGVGFVRMPVVEGADGVVMVLPRRWSKGQEVVEEAKEESVEVVVMLREEDMRALEGDEMWGVVCGL</sequence>
<dbReference type="EMBL" id="KZ825325">
    <property type="protein sequence ID" value="RAH48307.1"/>
    <property type="molecule type" value="Genomic_DNA"/>
</dbReference>
<keyword evidence="2" id="KW-1185">Reference proteome</keyword>
<organism evidence="1 2">
    <name type="scientific">Aspergillus brunneoviolaceus CBS 621.78</name>
    <dbReference type="NCBI Taxonomy" id="1450534"/>
    <lineage>
        <taxon>Eukaryota</taxon>
        <taxon>Fungi</taxon>
        <taxon>Dikarya</taxon>
        <taxon>Ascomycota</taxon>
        <taxon>Pezizomycotina</taxon>
        <taxon>Eurotiomycetes</taxon>
        <taxon>Eurotiomycetidae</taxon>
        <taxon>Eurotiales</taxon>
        <taxon>Aspergillaceae</taxon>
        <taxon>Aspergillus</taxon>
        <taxon>Aspergillus subgen. Circumdati</taxon>
    </lineage>
</organism>